<keyword evidence="2" id="KW-1185">Reference proteome</keyword>
<accession>Q38CQ5</accession>
<dbReference type="AlphaFoldDB" id="Q38CQ5"/>
<dbReference type="InParanoid" id="Q38CQ5"/>
<organism evidence="1 2">
    <name type="scientific">Trypanosoma brucei brucei (strain 927/4 GUTat10.1)</name>
    <dbReference type="NCBI Taxonomy" id="185431"/>
    <lineage>
        <taxon>Eukaryota</taxon>
        <taxon>Discoba</taxon>
        <taxon>Euglenozoa</taxon>
        <taxon>Kinetoplastea</taxon>
        <taxon>Metakinetoplastina</taxon>
        <taxon>Trypanosomatida</taxon>
        <taxon>Trypanosomatidae</taxon>
        <taxon>Trypanosoma</taxon>
    </lineage>
</organism>
<gene>
    <name evidence="1" type="ORF">Tb09.244.1650</name>
</gene>
<reference evidence="1 2" key="1">
    <citation type="journal article" date="2005" name="Science">
        <title>Comparative genomics of trypanosomatid parasitic protozoa.</title>
        <authorList>
            <person name="El-Sayed N.M."/>
            <person name="Myler P.J."/>
            <person name="Blandin G."/>
            <person name="Berriman M."/>
            <person name="Crabtree J."/>
            <person name="Aggarwal G."/>
            <person name="Caler E."/>
            <person name="Renauld H."/>
            <person name="Worthey E.A."/>
            <person name="Hertz-Fowler C."/>
            <person name="Ghedin E."/>
            <person name="Peacock C."/>
            <person name="Bartholomeu D.C."/>
            <person name="Haas B.J."/>
            <person name="Tran A.N."/>
            <person name="Wortman J.R."/>
            <person name="Alsmark U.C."/>
            <person name="Angiuoli S."/>
            <person name="Anupama A."/>
            <person name="Badger J."/>
            <person name="Bringaud F."/>
            <person name="Cadag E."/>
            <person name="Carlton J.M."/>
            <person name="Cerqueira G.C."/>
            <person name="Creasy T."/>
            <person name="Delcher A.L."/>
            <person name="Djikeng A."/>
            <person name="Embley T.M."/>
            <person name="Hauser C."/>
            <person name="Ivens A.C."/>
            <person name="Kummerfeld S.K."/>
            <person name="Pereira-Leal J.B."/>
            <person name="Nilsson D."/>
            <person name="Peterson J."/>
            <person name="Salzberg S.L."/>
            <person name="Shallom J."/>
            <person name="Silva J.C."/>
            <person name="Sundaram J."/>
            <person name="Westenberger S."/>
            <person name="White O."/>
            <person name="Melville S.E."/>
            <person name="Donelson J.E."/>
            <person name="Andersson B."/>
            <person name="Stuart K.D."/>
            <person name="Hall N."/>
        </authorList>
    </citation>
    <scope>NUCLEOTIDE SEQUENCE [LARGE SCALE GENOMIC DNA]</scope>
    <source>
        <strain evidence="1 2">927/4 GUTat10.1</strain>
    </source>
</reference>
<sequence>MSVWNDILWHFWLSAGRNSDKYKNTGTSVGWGSAPLAAETKVKGWRHRGESSKHTGTVIMLVIASLEARVQTAKEGKTVEHLLGAEAATLNSGATSNLCIKYTKYYAATREMWG</sequence>
<evidence type="ECO:0000313" key="1">
    <source>
        <dbReference type="EMBL" id="EAN77415.1"/>
    </source>
</evidence>
<reference evidence="1 2" key="2">
    <citation type="journal article" date="2005" name="Science">
        <title>The genome of the African trypanosome Trypanosoma brucei.</title>
        <authorList>
            <person name="Berriman M."/>
            <person name="Ghedin E."/>
            <person name="Hertz-Fowler C."/>
            <person name="Blandin G."/>
            <person name="Renauld H."/>
            <person name="Bartholomeu D.C."/>
            <person name="Lennard N.J."/>
            <person name="Caler E."/>
            <person name="Hamlin N.E."/>
            <person name="Haas B."/>
            <person name="Bohme U."/>
            <person name="Hannick L."/>
            <person name="Aslett M.A."/>
            <person name="Shallom J."/>
            <person name="Marcello L."/>
            <person name="Hou L."/>
            <person name="Wickstead B."/>
            <person name="Alsmark U.C."/>
            <person name="Arrowsmith C."/>
            <person name="Atkin R.J."/>
            <person name="Barron A.J."/>
            <person name="Bringaud F."/>
            <person name="Brooks K."/>
            <person name="Carrington M."/>
            <person name="Cherevach I."/>
            <person name="Chillingworth T.J."/>
            <person name="Churcher C."/>
            <person name="Clark L.N."/>
            <person name="Corton C.H."/>
            <person name="Cronin A."/>
            <person name="Davies R.M."/>
            <person name="Doggett J."/>
            <person name="Djikeng A."/>
            <person name="Feldblyum T."/>
            <person name="Field M.C."/>
            <person name="Fraser A."/>
            <person name="Goodhead I."/>
            <person name="Hance Z."/>
            <person name="Harper D."/>
            <person name="Harris B.R."/>
            <person name="Hauser H."/>
            <person name="Hostetler J."/>
            <person name="Ivens A."/>
            <person name="Jagels K."/>
            <person name="Johnson D."/>
            <person name="Johnson J."/>
            <person name="Jones K."/>
            <person name="Kerhornou A.X."/>
            <person name="Koo H."/>
            <person name="Larke N."/>
            <person name="Landfear S."/>
            <person name="Larkin C."/>
            <person name="Leech V."/>
            <person name="Line A."/>
            <person name="Lord A."/>
            <person name="Macleod A."/>
            <person name="Mooney P.J."/>
            <person name="Moule S."/>
            <person name="Martin D.M."/>
            <person name="Morgan G.W."/>
            <person name="Mungall K."/>
            <person name="Norbertczak H."/>
            <person name="Ormond D."/>
            <person name="Pai G."/>
            <person name="Peacock C.S."/>
            <person name="Peterson J."/>
            <person name="Quail M.A."/>
            <person name="Rabbinowitsch E."/>
            <person name="Rajandream M.A."/>
            <person name="Reitter C."/>
            <person name="Salzberg S.L."/>
            <person name="Sanders M."/>
            <person name="Schobel S."/>
            <person name="Sharp S."/>
            <person name="Simmonds M."/>
            <person name="Simpson A.J."/>
            <person name="Tallon L."/>
            <person name="Turner C.M."/>
            <person name="Tait A."/>
            <person name="Tivey A.R."/>
            <person name="Van Aken S."/>
            <person name="Walker D."/>
            <person name="Wanless D."/>
            <person name="Wang S."/>
            <person name="White B."/>
            <person name="White O."/>
            <person name="Whitehead S."/>
            <person name="Woodward J."/>
            <person name="Wortman J."/>
            <person name="Adams M.D."/>
            <person name="Embley T.M."/>
            <person name="Gull K."/>
            <person name="Ullu E."/>
            <person name="Barry J.D."/>
            <person name="Fairlamb A.H."/>
            <person name="Opperdoes F."/>
            <person name="Barrell B.G."/>
            <person name="Donelson J.E."/>
            <person name="Hall N."/>
            <person name="Fraser C.M."/>
            <person name="Melville S.E."/>
            <person name="El-Sayed N.M."/>
        </authorList>
    </citation>
    <scope>NUCLEOTIDE SEQUENCE [LARGE SCALE GENOMIC DNA]</scope>
    <source>
        <strain evidence="1 2">927/4 GUTat10.1</strain>
    </source>
</reference>
<dbReference type="GeneID" id="3661311"/>
<proteinExistence type="predicted"/>
<dbReference type="EMBL" id="CM000207">
    <property type="protein sequence ID" value="EAN77415.1"/>
    <property type="molecule type" value="Genomic_DNA"/>
</dbReference>
<dbReference type="VEuPathDB" id="TriTrypDB:Tb927.9.16410"/>
<name>Q38CQ5_TRYB2</name>
<dbReference type="Proteomes" id="UP000008524">
    <property type="component" value="Chromosome 9"/>
</dbReference>
<dbReference type="RefSeq" id="XP_827745.1">
    <property type="nucleotide sequence ID" value="XM_822652.1"/>
</dbReference>
<protein>
    <submittedName>
        <fullName evidence="1">Uncharacterized protein</fullName>
    </submittedName>
</protein>
<dbReference type="KEGG" id="tbr:Tb09.244.1650"/>
<dbReference type="PaxDb" id="5691-EAN77415"/>
<evidence type="ECO:0000313" key="2">
    <source>
        <dbReference type="Proteomes" id="UP000008524"/>
    </source>
</evidence>